<organism evidence="8 9">
    <name type="scientific">Janibacter indicus</name>
    <dbReference type="NCBI Taxonomy" id="857417"/>
    <lineage>
        <taxon>Bacteria</taxon>
        <taxon>Bacillati</taxon>
        <taxon>Actinomycetota</taxon>
        <taxon>Actinomycetes</taxon>
        <taxon>Micrococcales</taxon>
        <taxon>Intrasporangiaceae</taxon>
        <taxon>Janibacter</taxon>
    </lineage>
</organism>
<evidence type="ECO:0000256" key="6">
    <source>
        <dbReference type="SAM" id="MobiDB-lite"/>
    </source>
</evidence>
<evidence type="ECO:0000256" key="3">
    <source>
        <dbReference type="ARBA" id="ARBA00022801"/>
    </source>
</evidence>
<feature type="compositionally biased region" description="Basic and acidic residues" evidence="6">
    <location>
        <begin position="115"/>
        <end position="132"/>
    </location>
</feature>
<gene>
    <name evidence="8" type="ORF">SAMN06296429_102278</name>
</gene>
<dbReference type="PANTHER" id="PTHR10183:SF379">
    <property type="entry name" value="CALPAIN-5"/>
    <property type="match status" value="1"/>
</dbReference>
<evidence type="ECO:0000256" key="2">
    <source>
        <dbReference type="ARBA" id="ARBA00022670"/>
    </source>
</evidence>
<evidence type="ECO:0000256" key="5">
    <source>
        <dbReference type="PROSITE-ProRule" id="PRU00239"/>
    </source>
</evidence>
<feature type="region of interest" description="Disordered" evidence="6">
    <location>
        <begin position="81"/>
        <end position="151"/>
    </location>
</feature>
<comment type="caution">
    <text evidence="5">Lacks conserved residue(s) required for the propagation of feature annotation.</text>
</comment>
<dbReference type="SUPFAM" id="SSF54001">
    <property type="entry name" value="Cysteine proteinases"/>
    <property type="match status" value="1"/>
</dbReference>
<name>A0A1W1YQN2_9MICO</name>
<dbReference type="InterPro" id="IPR022684">
    <property type="entry name" value="Calpain_cysteine_protease"/>
</dbReference>
<evidence type="ECO:0000256" key="4">
    <source>
        <dbReference type="ARBA" id="ARBA00022807"/>
    </source>
</evidence>
<feature type="domain" description="Calpain catalytic" evidence="7">
    <location>
        <begin position="147"/>
        <end position="337"/>
    </location>
</feature>
<proteinExistence type="inferred from homology"/>
<comment type="similarity">
    <text evidence="1">Belongs to the peptidase C2 family.</text>
</comment>
<dbReference type="PANTHER" id="PTHR10183">
    <property type="entry name" value="CALPAIN"/>
    <property type="match status" value="1"/>
</dbReference>
<evidence type="ECO:0000259" key="7">
    <source>
        <dbReference type="PROSITE" id="PS50203"/>
    </source>
</evidence>
<dbReference type="GO" id="GO:0006508">
    <property type="term" value="P:proteolysis"/>
    <property type="evidence" value="ECO:0007669"/>
    <property type="project" value="UniProtKB-KW"/>
</dbReference>
<keyword evidence="3" id="KW-0378">Hydrolase</keyword>
<evidence type="ECO:0000313" key="9">
    <source>
        <dbReference type="Proteomes" id="UP000192634"/>
    </source>
</evidence>
<dbReference type="InterPro" id="IPR038765">
    <property type="entry name" value="Papain-like_cys_pep_sf"/>
</dbReference>
<dbReference type="Proteomes" id="UP000192634">
    <property type="component" value="Unassembled WGS sequence"/>
</dbReference>
<dbReference type="InterPro" id="IPR001300">
    <property type="entry name" value="Peptidase_C2_calpain_cat"/>
</dbReference>
<keyword evidence="2 8" id="KW-0645">Protease</keyword>
<evidence type="ECO:0000313" key="8">
    <source>
        <dbReference type="EMBL" id="SMC38487.1"/>
    </source>
</evidence>
<dbReference type="AlphaFoldDB" id="A0A1W1YQN2"/>
<dbReference type="EMBL" id="FWXN01000002">
    <property type="protein sequence ID" value="SMC38487.1"/>
    <property type="molecule type" value="Genomic_DNA"/>
</dbReference>
<dbReference type="GO" id="GO:0004198">
    <property type="term" value="F:calcium-dependent cysteine-type endopeptidase activity"/>
    <property type="evidence" value="ECO:0007669"/>
    <property type="project" value="InterPro"/>
</dbReference>
<sequence>MISEGMDVARGRQISVLLHGQGQRLSALSSEGSGLLRALEQVWEGPDSEIFARDWSVAERQAHVCSDRLTTFADLLRRQADEQEGASEGEGLIPRSSPVDRAGAQDGEGGGGPKQKPDPKGMDDTPPEERIDGPLFTGEEGEPQIQPTDVQQGSLADCWFITSMQTVAASNPDLIEKNVTDNGDGTYTVTLYEDGEPVEYVVTPDFPATNGDPEFADNPGERELWPLLYEKAMAQHMGGSWEDMEYDTAERGIEAITGQEADTEGTGSGFLGLNPPPSSDEIRDILDNDGQVALSSHDDAGDRPAYQGEDGIVTDHIYWVSEVKDDGTLVLVNPHDPSEPAHEMSYDEYRENFTHITTSQP</sequence>
<dbReference type="Pfam" id="PF00648">
    <property type="entry name" value="Peptidase_C2"/>
    <property type="match status" value="1"/>
</dbReference>
<dbReference type="PROSITE" id="PS50203">
    <property type="entry name" value="CALPAIN_CAT"/>
    <property type="match status" value="1"/>
</dbReference>
<reference evidence="8 9" key="1">
    <citation type="submission" date="2017-04" db="EMBL/GenBank/DDBJ databases">
        <authorList>
            <person name="Afonso C.L."/>
            <person name="Miller P.J."/>
            <person name="Scott M.A."/>
            <person name="Spackman E."/>
            <person name="Goraichik I."/>
            <person name="Dimitrov K.M."/>
            <person name="Suarez D.L."/>
            <person name="Swayne D.E."/>
        </authorList>
    </citation>
    <scope>NUCLEOTIDE SEQUENCE [LARGE SCALE GENOMIC DNA]</scope>
    <source>
        <strain evidence="8 9">CGMCC 1.12511</strain>
    </source>
</reference>
<accession>A0A1W1YQN2</accession>
<protein>
    <submittedName>
        <fullName evidence="8">Calpain family cysteine protease</fullName>
    </submittedName>
</protein>
<keyword evidence="4" id="KW-0788">Thiol protease</keyword>
<evidence type="ECO:0000256" key="1">
    <source>
        <dbReference type="ARBA" id="ARBA00007623"/>
    </source>
</evidence>